<evidence type="ECO:0000256" key="12">
    <source>
        <dbReference type="SAM" id="MobiDB-lite"/>
    </source>
</evidence>
<evidence type="ECO:0000256" key="4">
    <source>
        <dbReference type="ARBA" id="ARBA00022723"/>
    </source>
</evidence>
<dbReference type="CDD" id="cd21400">
    <property type="entry name" value="ZBD_UPF1-like"/>
    <property type="match status" value="1"/>
</dbReference>
<dbReference type="OrthoDB" id="6513042at2759"/>
<comment type="caution">
    <text evidence="11">Lacks conserved residue(s) required for the propagation of feature annotation.</text>
</comment>
<keyword evidence="10" id="KW-0067">ATP-binding</keyword>
<dbReference type="GO" id="GO:0005737">
    <property type="term" value="C:cytoplasm"/>
    <property type="evidence" value="ECO:0007669"/>
    <property type="project" value="UniProtKB-SubCell"/>
</dbReference>
<evidence type="ECO:0000313" key="14">
    <source>
        <dbReference type="EMBL" id="KCV70860.1"/>
    </source>
</evidence>
<dbReference type="SUPFAM" id="SSF52540">
    <property type="entry name" value="P-loop containing nucleoside triphosphate hydrolases"/>
    <property type="match status" value="1"/>
</dbReference>
<name>A0A058Z9A6_FONAL</name>
<keyword evidence="7" id="KW-0378">Hydrolase</keyword>
<dbReference type="InterPro" id="IPR027417">
    <property type="entry name" value="P-loop_NTPase"/>
</dbReference>
<dbReference type="FunFam" id="3.40.50.300:FF:000097">
    <property type="entry name" value="Regulator of nonsense transcripts 1"/>
    <property type="match status" value="1"/>
</dbReference>
<evidence type="ECO:0000256" key="8">
    <source>
        <dbReference type="ARBA" id="ARBA00022806"/>
    </source>
</evidence>
<dbReference type="eggNOG" id="KOG1802">
    <property type="taxonomic scope" value="Eukaryota"/>
</dbReference>
<evidence type="ECO:0000256" key="10">
    <source>
        <dbReference type="ARBA" id="ARBA00022840"/>
    </source>
</evidence>
<dbReference type="GO" id="GO:0003724">
    <property type="term" value="F:RNA helicase activity"/>
    <property type="evidence" value="ECO:0007669"/>
    <property type="project" value="InterPro"/>
</dbReference>
<dbReference type="STRING" id="691883.A0A058Z9A6"/>
<dbReference type="Proteomes" id="UP000030693">
    <property type="component" value="Unassembled WGS sequence"/>
</dbReference>
<accession>A0A058Z9A6</accession>
<feature type="compositionally biased region" description="Basic and acidic residues" evidence="12">
    <location>
        <begin position="234"/>
        <end position="247"/>
    </location>
</feature>
<dbReference type="SMART" id="SM00382">
    <property type="entry name" value="AAA"/>
    <property type="match status" value="1"/>
</dbReference>
<proteinExistence type="inferred from homology"/>
<evidence type="ECO:0000313" key="15">
    <source>
        <dbReference type="Proteomes" id="UP000030693"/>
    </source>
</evidence>
<evidence type="ECO:0000256" key="6">
    <source>
        <dbReference type="ARBA" id="ARBA00022771"/>
    </source>
</evidence>
<dbReference type="GO" id="GO:0008270">
    <property type="term" value="F:zinc ion binding"/>
    <property type="evidence" value="ECO:0007669"/>
    <property type="project" value="UniProtKB-KW"/>
</dbReference>
<dbReference type="InterPro" id="IPR045055">
    <property type="entry name" value="DNA2/NAM7-like"/>
</dbReference>
<dbReference type="PANTHER" id="PTHR10887:SF364">
    <property type="entry name" value="REGULATOR OF NONSENSE TRANSCRIPTS 1"/>
    <property type="match status" value="1"/>
</dbReference>
<dbReference type="InterPro" id="IPR041677">
    <property type="entry name" value="DNA2/NAM7_AAA_11"/>
</dbReference>
<feature type="region of interest" description="Disordered" evidence="12">
    <location>
        <begin position="211"/>
        <end position="266"/>
    </location>
</feature>
<comment type="similarity">
    <text evidence="2">Belongs to the DNA2/NAM7 helicase family.</text>
</comment>
<gene>
    <name evidence="14" type="ORF">H696_03221</name>
</gene>
<protein>
    <recommendedName>
        <fullName evidence="13">Upf1 domain-containing protein</fullName>
    </recommendedName>
</protein>
<evidence type="ECO:0000259" key="13">
    <source>
        <dbReference type="PROSITE" id="PS51997"/>
    </source>
</evidence>
<dbReference type="AlphaFoldDB" id="A0A058Z9A6"/>
<evidence type="ECO:0000256" key="1">
    <source>
        <dbReference type="ARBA" id="ARBA00004496"/>
    </source>
</evidence>
<dbReference type="InterPro" id="IPR041679">
    <property type="entry name" value="DNA2/NAM7-like_C"/>
</dbReference>
<keyword evidence="8" id="KW-0347">Helicase</keyword>
<evidence type="ECO:0000256" key="3">
    <source>
        <dbReference type="ARBA" id="ARBA00022490"/>
    </source>
</evidence>
<keyword evidence="9" id="KW-0862">Zinc</keyword>
<dbReference type="Gene3D" id="3.40.50.300">
    <property type="entry name" value="P-loop containing nucleotide triphosphate hydrolases"/>
    <property type="match status" value="2"/>
</dbReference>
<dbReference type="Pfam" id="PF09416">
    <property type="entry name" value="UPF1_Zn_bind"/>
    <property type="match status" value="1"/>
</dbReference>
<evidence type="ECO:0000256" key="9">
    <source>
        <dbReference type="ARBA" id="ARBA00022833"/>
    </source>
</evidence>
<dbReference type="Pfam" id="PF13086">
    <property type="entry name" value="AAA_11"/>
    <property type="match status" value="2"/>
</dbReference>
<dbReference type="GO" id="GO:0003723">
    <property type="term" value="F:RNA binding"/>
    <property type="evidence" value="ECO:0007669"/>
    <property type="project" value="InterPro"/>
</dbReference>
<organism evidence="14">
    <name type="scientific">Fonticula alba</name>
    <name type="common">Slime mold</name>
    <dbReference type="NCBI Taxonomy" id="691883"/>
    <lineage>
        <taxon>Eukaryota</taxon>
        <taxon>Rotosphaerida</taxon>
        <taxon>Fonticulaceae</taxon>
        <taxon>Fonticula</taxon>
    </lineage>
</organism>
<evidence type="ECO:0000256" key="11">
    <source>
        <dbReference type="PROSITE-ProRule" id="PRU01341"/>
    </source>
</evidence>
<keyword evidence="3" id="KW-0963">Cytoplasm</keyword>
<dbReference type="GO" id="GO:0005524">
    <property type="term" value="F:ATP binding"/>
    <property type="evidence" value="ECO:0007669"/>
    <property type="project" value="UniProtKB-KW"/>
</dbReference>
<reference evidence="14" key="1">
    <citation type="submission" date="2013-04" db="EMBL/GenBank/DDBJ databases">
        <title>The Genome Sequence of Fonticula alba ATCC 38817.</title>
        <authorList>
            <consortium name="The Broad Institute Genomics Platform"/>
            <person name="Russ C."/>
            <person name="Cuomo C."/>
            <person name="Burger G."/>
            <person name="Gray M.W."/>
            <person name="Holland P.W.H."/>
            <person name="King N."/>
            <person name="Lang F.B.F."/>
            <person name="Roger A.J."/>
            <person name="Ruiz-Trillo I."/>
            <person name="Brown M."/>
            <person name="Walker B."/>
            <person name="Young S."/>
            <person name="Zeng Q."/>
            <person name="Gargeya S."/>
            <person name="Fitzgerald M."/>
            <person name="Haas B."/>
            <person name="Abouelleil A."/>
            <person name="Allen A.W."/>
            <person name="Alvarado L."/>
            <person name="Arachchi H.M."/>
            <person name="Berlin A.M."/>
            <person name="Chapman S.B."/>
            <person name="Gainer-Dewar J."/>
            <person name="Goldberg J."/>
            <person name="Griggs A."/>
            <person name="Gujja S."/>
            <person name="Hansen M."/>
            <person name="Howarth C."/>
            <person name="Imamovic A."/>
            <person name="Ireland A."/>
            <person name="Larimer J."/>
            <person name="McCowan C."/>
            <person name="Murphy C."/>
            <person name="Pearson M."/>
            <person name="Poon T.W."/>
            <person name="Priest M."/>
            <person name="Roberts A."/>
            <person name="Saif S."/>
            <person name="Shea T."/>
            <person name="Sisk P."/>
            <person name="Sykes S."/>
            <person name="Wortman J."/>
            <person name="Nusbaum C."/>
            <person name="Birren B."/>
        </authorList>
    </citation>
    <scope>NUCLEOTIDE SEQUENCE [LARGE SCALE GENOMIC DNA]</scope>
    <source>
        <strain evidence="14">ATCC 38817</strain>
    </source>
</reference>
<dbReference type="EMBL" id="KB932204">
    <property type="protein sequence ID" value="KCV70860.1"/>
    <property type="molecule type" value="Genomic_DNA"/>
</dbReference>
<keyword evidence="4" id="KW-0479">Metal-binding</keyword>
<feature type="region of interest" description="Disordered" evidence="12">
    <location>
        <begin position="889"/>
        <end position="930"/>
    </location>
</feature>
<dbReference type="GeneID" id="20527946"/>
<dbReference type="Pfam" id="PF13087">
    <property type="entry name" value="AAA_12"/>
    <property type="match status" value="1"/>
</dbReference>
<dbReference type="GO" id="GO:0016787">
    <property type="term" value="F:hydrolase activity"/>
    <property type="evidence" value="ECO:0007669"/>
    <property type="project" value="UniProtKB-KW"/>
</dbReference>
<comment type="subcellular location">
    <subcellularLocation>
        <location evidence="1">Cytoplasm</location>
    </subcellularLocation>
</comment>
<dbReference type="InterPro" id="IPR018999">
    <property type="entry name" value="UPF1_CH/ZBD"/>
</dbReference>
<dbReference type="PANTHER" id="PTHR10887">
    <property type="entry name" value="DNA2/NAM7 HELICASE FAMILY"/>
    <property type="match status" value="1"/>
</dbReference>
<dbReference type="RefSeq" id="XP_009495376.1">
    <property type="nucleotide sequence ID" value="XM_009497101.1"/>
</dbReference>
<dbReference type="PROSITE" id="PS51997">
    <property type="entry name" value="UPF1_CH_RICH"/>
    <property type="match status" value="1"/>
</dbReference>
<keyword evidence="6" id="KW-0863">Zinc-finger</keyword>
<evidence type="ECO:0000256" key="2">
    <source>
        <dbReference type="ARBA" id="ARBA00007913"/>
    </source>
</evidence>
<feature type="domain" description="Upf1" evidence="13">
    <location>
        <begin position="75"/>
        <end position="223"/>
    </location>
</feature>
<sequence length="930" mass="103396">MSHSEIDPLPEEGCHEGFLATVPPNDGSCNVACAGSAPMPEEQPDALVEKMAALQVKHDVDGSQGPSPGESHMPEPGPLVPSCSKCNSTAISCLAQCGDCRDWFCNIQDSRQTHLYGHFVDHGHKSLIFPKSHHSDGGIAKCSICGRSDIFDLRFDERISKYHFFCFSNCLALWDCIIHELRWVPLVGNRCISPVVLSTCPSEVRPLVTLPPEGRTAEDLPADLPHPLGRLPARPHEKAPELRDPVKDRRHTGSRMESTQRATLMDSTSARMAQGRVPDIFLSPGHYRSVFEPLIKMEMESASQLSNAHVEQNVAGCLVNDRPGHIDLPHDSMLRVKVGNFLEISHPPSGREVYYFQVIKIVDDYPDGQTVVIVLKHGSLPGGSHSWWEGDFEVKLSDNPIHYLRIVRALQHSARLYKPSFGLLEYILGYPDDVIEPWHDFQPLEMPDTFQAPGISPPNASQLAVMQKVVQRPFSLIQGPPGTGKTATIANLAYFFHSQGRSVHLSAPSNVAVSNMCGRVHASGLDVLWMESDSREYVASPHKHLTIKEKMKNLDLTPRISLESARSGLYSLEHKRKRPSDLRRARREEILKEASIVGATLSSSAAMEREFDVLIIDEATQCTDPEVLVAMMHGHKTIIMVGDQMQLGPVVLNARCMAAGLNRSMFQRLVALRGDPLRLDIQYRMHPSMAAFPAKVFYQGTLENGVTAEQRTPAEVEFPWPDPKTPMMFWKNHGREKPDHRDTSYYNPSEASRVLQVLNRLLDRGVSPDEIGIISPYNGQCRHIRSLMMQPANYAKRQLYKRVEVASVDAFQGSERNYTILSSVRTDHPGFLADKRRLNVAITRARFGMVIIGNVELLRQIPVWRRLIEHYQEQGLLVEGKLDELRVVQREEAGPASGPDTLDDAGAPSSLGTTGTGAPEGAAVSPTDRD</sequence>
<evidence type="ECO:0000256" key="5">
    <source>
        <dbReference type="ARBA" id="ARBA00022741"/>
    </source>
</evidence>
<dbReference type="CDD" id="cd18808">
    <property type="entry name" value="SF1_C_Upf1"/>
    <property type="match status" value="1"/>
</dbReference>
<evidence type="ECO:0000256" key="7">
    <source>
        <dbReference type="ARBA" id="ARBA00022801"/>
    </source>
</evidence>
<keyword evidence="15" id="KW-1185">Reference proteome</keyword>
<dbReference type="GO" id="GO:0000184">
    <property type="term" value="P:nuclear-transcribed mRNA catabolic process, nonsense-mediated decay"/>
    <property type="evidence" value="ECO:0007669"/>
    <property type="project" value="InterPro"/>
</dbReference>
<dbReference type="InterPro" id="IPR047187">
    <property type="entry name" value="SF1_C_Upf1"/>
</dbReference>
<keyword evidence="5" id="KW-0547">Nucleotide-binding</keyword>
<feature type="compositionally biased region" description="Polar residues" evidence="12">
    <location>
        <begin position="255"/>
        <end position="266"/>
    </location>
</feature>
<dbReference type="InterPro" id="IPR003593">
    <property type="entry name" value="AAA+_ATPase"/>
</dbReference>